<dbReference type="EMBL" id="JYDV01004616">
    <property type="protein sequence ID" value="KRY95248.1"/>
    <property type="molecule type" value="Genomic_DNA"/>
</dbReference>
<evidence type="ECO:0000313" key="1">
    <source>
        <dbReference type="EMBL" id="KRY95248.1"/>
    </source>
</evidence>
<dbReference type="AlphaFoldDB" id="A0A0V1GAK4"/>
<protein>
    <submittedName>
        <fullName evidence="1">Uncharacterized protein</fullName>
    </submittedName>
</protein>
<reference evidence="1 2" key="1">
    <citation type="submission" date="2015-01" db="EMBL/GenBank/DDBJ databases">
        <title>Evolution of Trichinella species and genotypes.</title>
        <authorList>
            <person name="Korhonen P.K."/>
            <person name="Edoardo P."/>
            <person name="Giuseppe L.R."/>
            <person name="Gasser R.B."/>
        </authorList>
    </citation>
    <scope>NUCLEOTIDE SEQUENCE [LARGE SCALE GENOMIC DNA]</scope>
    <source>
        <strain evidence="1">ISS176</strain>
    </source>
</reference>
<dbReference type="Proteomes" id="UP000054826">
    <property type="component" value="Unassembled WGS sequence"/>
</dbReference>
<name>A0A0V1GAK4_TRIPS</name>
<evidence type="ECO:0000313" key="2">
    <source>
        <dbReference type="Proteomes" id="UP000054826"/>
    </source>
</evidence>
<accession>A0A0V1GAK4</accession>
<sequence length="33" mass="3752">MCMAMSHTEFVRVSVNQVSCNSKKFSDLSQPFL</sequence>
<proteinExistence type="predicted"/>
<comment type="caution">
    <text evidence="1">The sequence shown here is derived from an EMBL/GenBank/DDBJ whole genome shotgun (WGS) entry which is preliminary data.</text>
</comment>
<gene>
    <name evidence="1" type="ORF">T4C_5540</name>
</gene>
<organism evidence="1 2">
    <name type="scientific">Trichinella pseudospiralis</name>
    <name type="common">Parasitic roundworm</name>
    <dbReference type="NCBI Taxonomy" id="6337"/>
    <lineage>
        <taxon>Eukaryota</taxon>
        <taxon>Metazoa</taxon>
        <taxon>Ecdysozoa</taxon>
        <taxon>Nematoda</taxon>
        <taxon>Enoplea</taxon>
        <taxon>Dorylaimia</taxon>
        <taxon>Trichinellida</taxon>
        <taxon>Trichinellidae</taxon>
        <taxon>Trichinella</taxon>
    </lineage>
</organism>